<sequence>MRGLFAWLRAIVLVPQHQARIQLICAATTLTPAWHGQILQTYLTQHLPVSASYGLVTVGGAGLREGCLALVKYAPVVLPKVLRVLGICSIEETNGFNQVIYILSLVLQPPSLSKGAKKARKKSANQDVMTASK</sequence>
<name>A0A9X8ED41_APHAT</name>
<comment type="caution">
    <text evidence="2">The sequence shown here is derived from an EMBL/GenBank/DDBJ whole genome shotgun (WGS) entry which is preliminary data.</text>
</comment>
<evidence type="ECO:0000313" key="2">
    <source>
        <dbReference type="EMBL" id="RLO13997.1"/>
    </source>
</evidence>
<dbReference type="AlphaFoldDB" id="A0A9X8ED41"/>
<dbReference type="EMBL" id="QUTI01000935">
    <property type="protein sequence ID" value="RLO13997.1"/>
    <property type="molecule type" value="Genomic_DNA"/>
</dbReference>
<feature type="signal peptide" evidence="1">
    <location>
        <begin position="1"/>
        <end position="19"/>
    </location>
</feature>
<reference evidence="2 3" key="1">
    <citation type="journal article" date="2018" name="J. Invertebr. Pathol.">
        <title>New genotyping method for the causative agent of crayfish plague (Aphanomyces astaci) based on whole genome data.</title>
        <authorList>
            <person name="Minardi D."/>
            <person name="Studholme D.J."/>
            <person name="van der Giezen M."/>
            <person name="Pretto T."/>
            <person name="Oidtmann B."/>
        </authorList>
    </citation>
    <scope>NUCLEOTIDE SEQUENCE [LARGE SCALE GENOMIC DNA]</scope>
    <source>
        <strain evidence="2 3">KB13</strain>
    </source>
</reference>
<dbReference type="Proteomes" id="UP000275652">
    <property type="component" value="Unassembled WGS sequence"/>
</dbReference>
<gene>
    <name evidence="2" type="ORF">DYB28_000805</name>
</gene>
<keyword evidence="1" id="KW-0732">Signal</keyword>
<organism evidence="2 3">
    <name type="scientific">Aphanomyces astaci</name>
    <name type="common">Crayfish plague agent</name>
    <dbReference type="NCBI Taxonomy" id="112090"/>
    <lineage>
        <taxon>Eukaryota</taxon>
        <taxon>Sar</taxon>
        <taxon>Stramenopiles</taxon>
        <taxon>Oomycota</taxon>
        <taxon>Saprolegniomycetes</taxon>
        <taxon>Saprolegniales</taxon>
        <taxon>Verrucalvaceae</taxon>
        <taxon>Aphanomyces</taxon>
    </lineage>
</organism>
<evidence type="ECO:0000256" key="1">
    <source>
        <dbReference type="SAM" id="SignalP"/>
    </source>
</evidence>
<protein>
    <submittedName>
        <fullName evidence="2">Uncharacterized protein</fullName>
    </submittedName>
</protein>
<evidence type="ECO:0000313" key="3">
    <source>
        <dbReference type="Proteomes" id="UP000275652"/>
    </source>
</evidence>
<proteinExistence type="predicted"/>
<accession>A0A9X8ED41</accession>
<feature type="chain" id="PRO_5040827524" evidence="1">
    <location>
        <begin position="20"/>
        <end position="133"/>
    </location>
</feature>